<feature type="transmembrane region" description="Helical" evidence="1">
    <location>
        <begin position="889"/>
        <end position="908"/>
    </location>
</feature>
<feature type="transmembrane region" description="Helical" evidence="1">
    <location>
        <begin position="541"/>
        <end position="562"/>
    </location>
</feature>
<feature type="transmembrane region" description="Helical" evidence="1">
    <location>
        <begin position="986"/>
        <end position="1006"/>
    </location>
</feature>
<dbReference type="PANTHER" id="PTHR32063:SF33">
    <property type="entry name" value="RND SUPERFAMILY EFFLUX PUMP PERMEASE COMPONENT"/>
    <property type="match status" value="1"/>
</dbReference>
<dbReference type="InterPro" id="IPR001036">
    <property type="entry name" value="Acrflvin-R"/>
</dbReference>
<feature type="transmembrane region" description="Helical" evidence="1">
    <location>
        <begin position="370"/>
        <end position="388"/>
    </location>
</feature>
<dbReference type="SUPFAM" id="SSF82693">
    <property type="entry name" value="Multidrug efflux transporter AcrB pore domain, PN1, PN2, PC1 and PC2 subdomains"/>
    <property type="match status" value="2"/>
</dbReference>
<feature type="transmembrane region" description="Helical" evidence="1">
    <location>
        <begin position="442"/>
        <end position="462"/>
    </location>
</feature>
<proteinExistence type="predicted"/>
<dbReference type="OrthoDB" id="9806532at2"/>
<dbReference type="Gene3D" id="3.30.70.1440">
    <property type="entry name" value="Multidrug efflux transporter AcrB pore domain"/>
    <property type="match status" value="1"/>
</dbReference>
<feature type="transmembrane region" description="Helical" evidence="1">
    <location>
        <begin position="345"/>
        <end position="364"/>
    </location>
</feature>
<dbReference type="GO" id="GO:0005886">
    <property type="term" value="C:plasma membrane"/>
    <property type="evidence" value="ECO:0007669"/>
    <property type="project" value="TreeGrafter"/>
</dbReference>
<feature type="transmembrane region" description="Helical" evidence="1">
    <location>
        <begin position="30"/>
        <end position="50"/>
    </location>
</feature>
<dbReference type="EMBL" id="CP041186">
    <property type="protein sequence ID" value="QDG54969.1"/>
    <property type="molecule type" value="Genomic_DNA"/>
</dbReference>
<name>A0A4Y6Q3A9_PERCE</name>
<keyword evidence="1" id="KW-0812">Transmembrane</keyword>
<dbReference type="InterPro" id="IPR027463">
    <property type="entry name" value="AcrB_DN_DC_subdom"/>
</dbReference>
<keyword evidence="1" id="KW-1133">Transmembrane helix</keyword>
<sequence>MSEPNQNPPANQNTTVKKRGPLAWMAENTVAANLIMALFILGGVMMIGNVKKEVFPEVDLDIVTVRVPYPGASPEEVEQGVVLAVEEAIRGVEGIDEIRSTAAEGAGTVTAELMTDADAQKTLNDIKSEVDRITSFPADSERPIVSLSSNRRSVLSVILYGDVDEKTLNGVAESVRGDLLAKDNISVVEISGIPNPEISIEVPQENLRRYNLTLEQVARAVRNASVELPGGSVRTDKGEILLRTTERRKVGQEFLDIAVKSQPDGTKVTVGDIANVVDGFAETDQSAYYNGERALKVEVYRVGDQAPNDISETVREYVDELDLPPSIEAAVWNDSSEIYTDRINLLVKNAAMGLALVLLLLGLFLEARLAFWVTLGIPISFLGAMLFMPALDVSINMISLFAFILALGIVVDDAIVVGEAAYAQRAKGLTGLEAAIAGVREVATPVVFAVLTTVVAFTPLLFVPGVSGKFFRNIPMIVIPILLISLIECLVVLPAHLAHIGEPSKKGIFGKLHGFQQKFSGMVESFVENVYYPSAEKFLRFRYVTLAAAIGLLAVSAAFVASGRITFNFMPKIEGDQASVSLEMPFGTDVDNTEAVSDRLIREAQAVLNENGGEDKIGRGIFAQVGSISAGGGPRGGGSQAGGHLAQVTVSLVSADKRDITAAEFVNQWRQRVGDIAGAESLQFSYSIGANSGAPVAIELRHEDRRILQEAAERLADHLQTYNGVFDIDDGFRRGKEQLDLQLKPGARALGITESDLARQVRNHFFGAEAKREQRGRHEMRVYVRLPENQRESEYNIEKLLIRTPQGGEIPLEQAAYINRGHSFTSIEREGGGRVVDVTADVDINVTSGNKVTGSLQEEFLPNLVADYPGLTYELSGEQQEQRETMGSLGRNFMIALLVMFGLMAIVFRSYIQPVIIMFAIPFGFVGALGGHLLMGFNMSLISMMGIVALSGVVVNDSLVLIAAVNDYRKEGKSALEAVALGGARRFRPILLTSLTTFLGLTPMILETSVQARFLIPMALSLGFGVLFVTVIALVIVPAAYMAIEDVKNLGKKIKALYE</sequence>
<dbReference type="Pfam" id="PF00873">
    <property type="entry name" value="ACR_tran"/>
    <property type="match status" value="1"/>
</dbReference>
<dbReference type="Gene3D" id="3.30.70.1320">
    <property type="entry name" value="Multidrug efflux transporter AcrB pore domain like"/>
    <property type="match status" value="1"/>
</dbReference>
<feature type="transmembrane region" description="Helical" evidence="1">
    <location>
        <begin position="474"/>
        <end position="497"/>
    </location>
</feature>
<evidence type="ECO:0000256" key="1">
    <source>
        <dbReference type="SAM" id="Phobius"/>
    </source>
</evidence>
<reference evidence="2 3" key="1">
    <citation type="submission" date="2019-06" db="EMBL/GenBank/DDBJ databases">
        <title>Persicimonas caeni gen. nov., sp. nov., a predatory bacterium isolated from solar saltern.</title>
        <authorList>
            <person name="Wang S."/>
        </authorList>
    </citation>
    <scope>NUCLEOTIDE SEQUENCE [LARGE SCALE GENOMIC DNA]</scope>
    <source>
        <strain evidence="2 3">YN101</strain>
    </source>
</reference>
<gene>
    <name evidence="2" type="ORF">FIV42_26735</name>
</gene>
<dbReference type="Gene3D" id="3.30.2090.10">
    <property type="entry name" value="Multidrug efflux transporter AcrB TolC docking domain, DN and DC subdomains"/>
    <property type="match status" value="2"/>
</dbReference>
<evidence type="ECO:0000313" key="3">
    <source>
        <dbReference type="Proteomes" id="UP000315995"/>
    </source>
</evidence>
<dbReference type="PRINTS" id="PR00702">
    <property type="entry name" value="ACRIFLAVINRP"/>
</dbReference>
<dbReference type="PANTHER" id="PTHR32063">
    <property type="match status" value="1"/>
</dbReference>
<feature type="transmembrane region" description="Helical" evidence="1">
    <location>
        <begin position="914"/>
        <end position="935"/>
    </location>
</feature>
<dbReference type="Gene3D" id="1.20.1640.10">
    <property type="entry name" value="Multidrug efflux transporter AcrB transmembrane domain"/>
    <property type="match status" value="2"/>
</dbReference>
<feature type="transmembrane region" description="Helical" evidence="1">
    <location>
        <begin position="400"/>
        <end position="422"/>
    </location>
</feature>
<keyword evidence="1" id="KW-0472">Membrane</keyword>
<dbReference type="Gene3D" id="3.30.70.1430">
    <property type="entry name" value="Multidrug efflux transporter AcrB pore domain"/>
    <property type="match status" value="2"/>
</dbReference>
<protein>
    <submittedName>
        <fullName evidence="2">Efflux RND transporter permease subunit</fullName>
    </submittedName>
</protein>
<keyword evidence="3" id="KW-1185">Reference proteome</keyword>
<dbReference type="GO" id="GO:0042910">
    <property type="term" value="F:xenobiotic transmembrane transporter activity"/>
    <property type="evidence" value="ECO:0007669"/>
    <property type="project" value="TreeGrafter"/>
</dbReference>
<dbReference type="Proteomes" id="UP000315995">
    <property type="component" value="Chromosome"/>
</dbReference>
<organism evidence="2 3">
    <name type="scientific">Persicimonas caeni</name>
    <dbReference type="NCBI Taxonomy" id="2292766"/>
    <lineage>
        <taxon>Bacteria</taxon>
        <taxon>Deltaproteobacteria</taxon>
        <taxon>Bradymonadales</taxon>
        <taxon>Bradymonadaceae</taxon>
        <taxon>Persicimonas</taxon>
    </lineage>
</organism>
<feature type="transmembrane region" description="Helical" evidence="1">
    <location>
        <begin position="947"/>
        <end position="966"/>
    </location>
</feature>
<dbReference type="SUPFAM" id="SSF82866">
    <property type="entry name" value="Multidrug efflux transporter AcrB transmembrane domain"/>
    <property type="match status" value="2"/>
</dbReference>
<dbReference type="AlphaFoldDB" id="A0A4Y6Q3A9"/>
<feature type="transmembrane region" description="Helical" evidence="1">
    <location>
        <begin position="1018"/>
        <end position="1044"/>
    </location>
</feature>
<accession>A0A4Y6Q3A9</accession>
<accession>A0A5B8YF59</accession>
<evidence type="ECO:0000313" key="2">
    <source>
        <dbReference type="EMBL" id="QDG54969.1"/>
    </source>
</evidence>
<dbReference type="SUPFAM" id="SSF82714">
    <property type="entry name" value="Multidrug efflux transporter AcrB TolC docking domain, DN and DC subdomains"/>
    <property type="match status" value="2"/>
</dbReference>